<dbReference type="InterPro" id="IPR036477">
    <property type="entry name" value="Formyl_transf_N_sf"/>
</dbReference>
<dbReference type="Proteomes" id="UP000078572">
    <property type="component" value="Chromosome 1"/>
</dbReference>
<evidence type="ECO:0000256" key="3">
    <source>
        <dbReference type="ARBA" id="ARBA00022679"/>
    </source>
</evidence>
<dbReference type="PANTHER" id="PTHR43369">
    <property type="entry name" value="PHOSPHORIBOSYLGLYCINAMIDE FORMYLTRANSFERASE"/>
    <property type="match status" value="1"/>
</dbReference>
<dbReference type="Pfam" id="PF00551">
    <property type="entry name" value="Formyl_trans_N"/>
    <property type="match status" value="1"/>
</dbReference>
<comment type="pathway">
    <text evidence="1">Purine metabolism; IMP biosynthesis via de novo pathway; N(2)-formyl-N(1)-(5-phospho-D-ribosyl)glycinamide from N(1)-(5-phospho-D-ribosyl)glycinamide (10-formyl THF route): step 1/1.</text>
</comment>
<evidence type="ECO:0000256" key="1">
    <source>
        <dbReference type="ARBA" id="ARBA00005054"/>
    </source>
</evidence>
<proteinExistence type="predicted"/>
<dbReference type="GeneID" id="61525935"/>
<dbReference type="PANTHER" id="PTHR43369:SF2">
    <property type="entry name" value="PHOSPHORIBOSYLGLYCINAMIDE FORMYLTRANSFERASE"/>
    <property type="match status" value="1"/>
</dbReference>
<gene>
    <name evidence="5" type="ORF">A9Y76_07870</name>
</gene>
<dbReference type="GO" id="GO:0006189">
    <property type="term" value="P:'de novo' IMP biosynthetic process"/>
    <property type="evidence" value="ECO:0007669"/>
    <property type="project" value="TreeGrafter"/>
</dbReference>
<dbReference type="SUPFAM" id="SSF53328">
    <property type="entry name" value="Formyltransferase"/>
    <property type="match status" value="1"/>
</dbReference>
<reference evidence="6" key="1">
    <citation type="submission" date="2016-06" db="EMBL/GenBank/DDBJ databases">
        <authorList>
            <person name="Xu Y."/>
            <person name="Nagy A."/>
            <person name="Yan X."/>
            <person name="Kim S.W."/>
            <person name="Haley B."/>
            <person name="Liu N.T."/>
            <person name="Nou X."/>
        </authorList>
    </citation>
    <scope>NUCLEOTIDE SEQUENCE [LARGE SCALE GENOMIC DNA]</scope>
    <source>
        <strain evidence="6">ATCC 49129</strain>
    </source>
</reference>
<keyword evidence="4" id="KW-0658">Purine biosynthesis</keyword>
<dbReference type="GO" id="GO:0004644">
    <property type="term" value="F:phosphoribosylglycinamide formyltransferase activity"/>
    <property type="evidence" value="ECO:0007669"/>
    <property type="project" value="UniProtKB-EC"/>
</dbReference>
<dbReference type="RefSeq" id="WP_064803308.1">
    <property type="nucleotide sequence ID" value="NZ_CP016022.1"/>
</dbReference>
<evidence type="ECO:0000313" key="5">
    <source>
        <dbReference type="EMBL" id="ANJ72391.1"/>
    </source>
</evidence>
<keyword evidence="6" id="KW-1185">Reference proteome</keyword>
<dbReference type="Gene3D" id="3.40.50.170">
    <property type="entry name" value="Formyl transferase, N-terminal domain"/>
    <property type="match status" value="1"/>
</dbReference>
<protein>
    <recommendedName>
        <fullName evidence="2">phosphoribosylglycinamide formyltransferase 1</fullName>
        <ecNumber evidence="2">2.1.2.2</ecNumber>
    </recommendedName>
</protein>
<dbReference type="EC" id="2.1.2.2" evidence="2"/>
<dbReference type="GO" id="GO:0005829">
    <property type="term" value="C:cytosol"/>
    <property type="evidence" value="ECO:0007669"/>
    <property type="project" value="TreeGrafter"/>
</dbReference>
<organism evidence="5 6">
    <name type="scientific">Ralstonia insidiosa</name>
    <dbReference type="NCBI Taxonomy" id="190721"/>
    <lineage>
        <taxon>Bacteria</taxon>
        <taxon>Pseudomonadati</taxon>
        <taxon>Pseudomonadota</taxon>
        <taxon>Betaproteobacteria</taxon>
        <taxon>Burkholderiales</taxon>
        <taxon>Burkholderiaceae</taxon>
        <taxon>Ralstonia</taxon>
    </lineage>
</organism>
<evidence type="ECO:0000313" key="6">
    <source>
        <dbReference type="Proteomes" id="UP000078572"/>
    </source>
</evidence>
<name>A0A191ZWD8_9RALS</name>
<evidence type="ECO:0000256" key="2">
    <source>
        <dbReference type="ARBA" id="ARBA00012254"/>
    </source>
</evidence>
<keyword evidence="3" id="KW-0808">Transferase</keyword>
<sequence>MTLRIAFLCSGGGGNLRFIAQAIEQRTLPDAMICAVLTDRECLANQFAREHRISTRVLDFRAQEQQEVLDALGEATADVVVTNVHKILAAPVVAAYRGRLVNLHYSLLPAYGGVIGMRPVELALADGVKFIGVTAHHVDEAVDAGKPIVQAVIPTEPHDTVASLADTVFRNGCLTLLEALRTFILASTDHTGGIKNAYVRNRESCFNPGLSFPASLFDEPFWRKLADYPSAPSARRGHSAQRIQGQG</sequence>
<dbReference type="OrthoDB" id="9806170at2"/>
<evidence type="ECO:0000256" key="4">
    <source>
        <dbReference type="ARBA" id="ARBA00022755"/>
    </source>
</evidence>
<dbReference type="AlphaFoldDB" id="A0A191ZWD8"/>
<dbReference type="InterPro" id="IPR002376">
    <property type="entry name" value="Formyl_transf_N"/>
</dbReference>
<accession>A0A191ZWD8</accession>
<dbReference type="EMBL" id="CP016022">
    <property type="protein sequence ID" value="ANJ72391.1"/>
    <property type="molecule type" value="Genomic_DNA"/>
</dbReference>